<dbReference type="Proteomes" id="UP000014227">
    <property type="component" value="Chromosome I"/>
</dbReference>
<dbReference type="KEGG" id="ccz:CCALI_02223"/>
<dbReference type="PATRIC" id="fig|1303518.3.peg.2309"/>
<dbReference type="OrthoDB" id="573404at2"/>
<dbReference type="AlphaFoldDB" id="S0EZS2"/>
<name>S0EZS2_CHTCT</name>
<proteinExistence type="predicted"/>
<keyword evidence="2" id="KW-1185">Reference proteome</keyword>
<dbReference type="EMBL" id="HF951689">
    <property type="protein sequence ID" value="CCW36030.1"/>
    <property type="molecule type" value="Genomic_DNA"/>
</dbReference>
<dbReference type="HOGENOM" id="CLU_157870_0_0_0"/>
<dbReference type="RefSeq" id="WP_016483550.1">
    <property type="nucleotide sequence ID" value="NC_021487.1"/>
</dbReference>
<dbReference type="InParanoid" id="S0EZS2"/>
<organism evidence="1 2">
    <name type="scientific">Chthonomonas calidirosea (strain DSM 23976 / ICMP 18418 / T49)</name>
    <dbReference type="NCBI Taxonomy" id="1303518"/>
    <lineage>
        <taxon>Bacteria</taxon>
        <taxon>Bacillati</taxon>
        <taxon>Armatimonadota</taxon>
        <taxon>Chthonomonadia</taxon>
        <taxon>Chthonomonadales</taxon>
        <taxon>Chthonomonadaceae</taxon>
        <taxon>Chthonomonas</taxon>
    </lineage>
</organism>
<accession>S0EZS2</accession>
<reference evidence="2" key="1">
    <citation type="submission" date="2013-03" db="EMBL/GenBank/DDBJ databases">
        <title>Genome sequence of Chthonomonas calidirosea, the first sequenced genome from the Armatimonadetes phylum (formally candidate division OP10).</title>
        <authorList>
            <person name="Lee K.C.Y."/>
            <person name="Morgan X.C."/>
            <person name="Dunfield P.F."/>
            <person name="Tamas I."/>
            <person name="Houghton K.M."/>
            <person name="Vyssotski M."/>
            <person name="Ryan J.L.J."/>
            <person name="Lagutin K."/>
            <person name="McDonald I.R."/>
            <person name="Stott M.B."/>
        </authorList>
    </citation>
    <scope>NUCLEOTIDE SEQUENCE [LARGE SCALE GENOMIC DNA]</scope>
    <source>
        <strain evidence="2">DSM 23976 / ICMP 18418 / T49</strain>
    </source>
</reference>
<protein>
    <submittedName>
        <fullName evidence="1">Uncharacterized protein</fullName>
    </submittedName>
</protein>
<evidence type="ECO:0000313" key="2">
    <source>
        <dbReference type="Proteomes" id="UP000014227"/>
    </source>
</evidence>
<evidence type="ECO:0000313" key="1">
    <source>
        <dbReference type="EMBL" id="CCW36030.1"/>
    </source>
</evidence>
<gene>
    <name evidence="1" type="ORF">CCALI_02223</name>
</gene>
<sequence>MSDQLDDEPEWLKFGVAASLSQQYARDQRAFLDLLASMLTQVLPQETEVKYKGGLFSARKSVHQIRVQLGEWSYTLEDPGRGNLRATRTRIVRGIALKTEEIPVEEWVTALDQEIGERVRKSAAARNALAKFIG</sequence>